<dbReference type="GO" id="GO:0006629">
    <property type="term" value="P:lipid metabolic process"/>
    <property type="evidence" value="ECO:0007669"/>
    <property type="project" value="InterPro"/>
</dbReference>
<accession>A0A7X0NJ98</accession>
<dbReference type="Pfam" id="PF03009">
    <property type="entry name" value="GDPD"/>
    <property type="match status" value="1"/>
</dbReference>
<dbReference type="PANTHER" id="PTHR46211:SF1">
    <property type="entry name" value="GLYCEROPHOSPHODIESTER PHOSPHODIESTERASE, CYTOPLASMIC"/>
    <property type="match status" value="1"/>
</dbReference>
<evidence type="ECO:0000259" key="1">
    <source>
        <dbReference type="PROSITE" id="PS51704"/>
    </source>
</evidence>
<sequence length="248" mass="28067">MLIIAHRGASGEYPENSILALEKAIEQGADGIEIDLQYHQPSGEFIVFHDRNLLRLTGKTGNINNYTLDELLKTSIGKNQHIITLAQAIALIPKKLILNLELKVSTSEQLLIETLMQKLQQVLNHAVSMKHITWPQLYISSFNHFLINYGKTLLPKANFAALIAHCPLNYATFSETMALASINQDIDCLNQELVSDIHRHGLTCWVFTVDDIDDIKQCLALNVDAIFTNFPQRTREIIRQIQQQIVNK</sequence>
<dbReference type="InterPro" id="IPR017946">
    <property type="entry name" value="PLC-like_Pdiesterase_TIM-brl"/>
</dbReference>
<keyword evidence="3" id="KW-1185">Reference proteome</keyword>
<reference evidence="2 3" key="1">
    <citation type="submission" date="2020-08" db="EMBL/GenBank/DDBJ databases">
        <title>Genomic Encyclopedia of Type Strains, Phase IV (KMG-IV): sequencing the most valuable type-strain genomes for metagenomic binning, comparative biology and taxonomic classification.</title>
        <authorList>
            <person name="Goeker M."/>
        </authorList>
    </citation>
    <scope>NUCLEOTIDE SEQUENCE [LARGE SCALE GENOMIC DNA]</scope>
    <source>
        <strain evidence="2 3">DSM 26287</strain>
    </source>
</reference>
<keyword evidence="2" id="KW-0378">Hydrolase</keyword>
<organism evidence="2 3">
    <name type="scientific">Thalassotalea piscium</name>
    <dbReference type="NCBI Taxonomy" id="1230533"/>
    <lineage>
        <taxon>Bacteria</taxon>
        <taxon>Pseudomonadati</taxon>
        <taxon>Pseudomonadota</taxon>
        <taxon>Gammaproteobacteria</taxon>
        <taxon>Alteromonadales</taxon>
        <taxon>Colwelliaceae</taxon>
        <taxon>Thalassotalea</taxon>
    </lineage>
</organism>
<gene>
    <name evidence="2" type="ORF">HNQ55_002951</name>
</gene>
<dbReference type="RefSeq" id="WP_184425517.1">
    <property type="nucleotide sequence ID" value="NZ_AP027362.1"/>
</dbReference>
<dbReference type="EC" id="3.1.4.46" evidence="2"/>
<proteinExistence type="predicted"/>
<evidence type="ECO:0000313" key="3">
    <source>
        <dbReference type="Proteomes" id="UP000537141"/>
    </source>
</evidence>
<comment type="caution">
    <text evidence="2">The sequence shown here is derived from an EMBL/GenBank/DDBJ whole genome shotgun (WGS) entry which is preliminary data.</text>
</comment>
<dbReference type="Proteomes" id="UP000537141">
    <property type="component" value="Unassembled WGS sequence"/>
</dbReference>
<dbReference type="GO" id="GO:0008889">
    <property type="term" value="F:glycerophosphodiester phosphodiesterase activity"/>
    <property type="evidence" value="ECO:0007669"/>
    <property type="project" value="UniProtKB-EC"/>
</dbReference>
<evidence type="ECO:0000313" key="2">
    <source>
        <dbReference type="EMBL" id="MBB6544418.1"/>
    </source>
</evidence>
<dbReference type="InterPro" id="IPR030395">
    <property type="entry name" value="GP_PDE_dom"/>
</dbReference>
<dbReference type="PANTHER" id="PTHR46211">
    <property type="entry name" value="GLYCEROPHOSPHORYL DIESTER PHOSPHODIESTERASE"/>
    <property type="match status" value="1"/>
</dbReference>
<name>A0A7X0NJ98_9GAMM</name>
<dbReference type="PROSITE" id="PS51704">
    <property type="entry name" value="GP_PDE"/>
    <property type="match status" value="1"/>
</dbReference>
<dbReference type="AlphaFoldDB" id="A0A7X0NJ98"/>
<feature type="domain" description="GP-PDE" evidence="1">
    <location>
        <begin position="1"/>
        <end position="238"/>
    </location>
</feature>
<protein>
    <submittedName>
        <fullName evidence="2">Glycerophosphoryl diester phosphodiesterase</fullName>
        <ecNumber evidence="2">3.1.4.46</ecNumber>
    </submittedName>
</protein>
<dbReference type="EMBL" id="JACHHU010000029">
    <property type="protein sequence ID" value="MBB6544418.1"/>
    <property type="molecule type" value="Genomic_DNA"/>
</dbReference>
<dbReference type="Gene3D" id="3.20.20.190">
    <property type="entry name" value="Phosphatidylinositol (PI) phosphodiesterase"/>
    <property type="match status" value="1"/>
</dbReference>
<dbReference type="SUPFAM" id="SSF51695">
    <property type="entry name" value="PLC-like phosphodiesterases"/>
    <property type="match status" value="1"/>
</dbReference>